<dbReference type="Pfam" id="PF03221">
    <property type="entry name" value="HTH_Tnp_Tc5"/>
    <property type="match status" value="1"/>
</dbReference>
<dbReference type="SUPFAM" id="SSF46689">
    <property type="entry name" value="Homeodomain-like"/>
    <property type="match status" value="1"/>
</dbReference>
<feature type="domain" description="HTH CENPB-type" evidence="3">
    <location>
        <begin position="164"/>
        <end position="237"/>
    </location>
</feature>
<feature type="region of interest" description="Disordered" evidence="2">
    <location>
        <begin position="488"/>
        <end position="518"/>
    </location>
</feature>
<dbReference type="InterPro" id="IPR004875">
    <property type="entry name" value="DDE_SF_endonuclease_dom"/>
</dbReference>
<proteinExistence type="predicted"/>
<dbReference type="AlphaFoldDB" id="A0A671X204"/>
<dbReference type="InterPro" id="IPR018586">
    <property type="entry name" value="Brinker_DNA-bd"/>
</dbReference>
<protein>
    <recommendedName>
        <fullName evidence="3">HTH CENPB-type domain-containing protein</fullName>
    </recommendedName>
</protein>
<dbReference type="Pfam" id="PF03184">
    <property type="entry name" value="DDE_1"/>
    <property type="match status" value="1"/>
</dbReference>
<sequence>MSLSLPRLAVRQIYFTTSAALIHWSTAASNSHSQRHLQVQVEHHTSGNRPPWRGTRQQCYTTKHQNVKIVIKKFFKKLRSLDSKILFTCLTSVTGRLTLFTMAAEEPKRRRKFDIKFKENVLEYSAEHSGEQAAKHFNIDPKRIRYWKKLKMDLAAANIKRARLPGGGRKKVSEELDTKLSEWIHSVRDNYNRVSRKMIRKKALEIYPTVSDRGVRFLASRGWLQKFLNRNGFALQRRTTMAQKDPDLLTEKLVSFIDYVSKTVALKRISEKDIIAMDETAVWFDMVSPSSIDVRGTKSVALKTTGHEKSHLTIVLAAKADGTKLKPYVVFGGAIRDVKAVQQEISRAVITTSANGWMNDDLTTAWLRSVVGKFSFRPRLLVWDAYRCHISTSTKQELRPYNITTAVIPGGCTKYVQAPDVMWNQPFKASLHASYDEWMAGDADKQYTSGGNLKAPSRRLLVDWVLAAWDKLHKDLIIKSFKVCGQSVKPDGSEDDLILDEEITGRDEEEEETEEEED</sequence>
<accession>A0A671X204</accession>
<dbReference type="Gene3D" id="1.10.10.60">
    <property type="entry name" value="Homeodomain-like"/>
    <property type="match status" value="1"/>
</dbReference>
<dbReference type="GO" id="GO:0043565">
    <property type="term" value="F:sequence-specific DNA binding"/>
    <property type="evidence" value="ECO:0007669"/>
    <property type="project" value="InterPro"/>
</dbReference>
<dbReference type="PANTHER" id="PTHR19303">
    <property type="entry name" value="TRANSPOSON"/>
    <property type="match status" value="1"/>
</dbReference>
<dbReference type="InParanoid" id="A0A671X204"/>
<dbReference type="InterPro" id="IPR050863">
    <property type="entry name" value="CenT-Element_Derived"/>
</dbReference>
<dbReference type="PANTHER" id="PTHR19303:SF74">
    <property type="entry name" value="POGO TRANSPOSABLE ELEMENT WITH KRAB DOMAIN"/>
    <property type="match status" value="1"/>
</dbReference>
<dbReference type="InterPro" id="IPR009057">
    <property type="entry name" value="Homeodomain-like_sf"/>
</dbReference>
<dbReference type="SUPFAM" id="SSF48295">
    <property type="entry name" value="TrpR-like"/>
    <property type="match status" value="1"/>
</dbReference>
<reference evidence="4" key="1">
    <citation type="submission" date="2021-04" db="EMBL/GenBank/DDBJ databases">
        <authorList>
            <consortium name="Wellcome Sanger Institute Data Sharing"/>
        </authorList>
    </citation>
    <scope>NUCLEOTIDE SEQUENCE [LARGE SCALE GENOMIC DNA]</scope>
</reference>
<dbReference type="SMART" id="SM00674">
    <property type="entry name" value="CENPB"/>
    <property type="match status" value="1"/>
</dbReference>
<evidence type="ECO:0000259" key="3">
    <source>
        <dbReference type="PROSITE" id="PS51253"/>
    </source>
</evidence>
<feature type="compositionally biased region" description="Acidic residues" evidence="2">
    <location>
        <begin position="493"/>
        <end position="518"/>
    </location>
</feature>
<name>A0A671X204_SPAAU</name>
<keyword evidence="5" id="KW-1185">Reference proteome</keyword>
<dbReference type="PROSITE" id="PS51253">
    <property type="entry name" value="HTH_CENPB"/>
    <property type="match status" value="1"/>
</dbReference>
<evidence type="ECO:0000256" key="1">
    <source>
        <dbReference type="ARBA" id="ARBA00023125"/>
    </source>
</evidence>
<reference evidence="4" key="2">
    <citation type="submission" date="2025-08" db="UniProtKB">
        <authorList>
            <consortium name="Ensembl"/>
        </authorList>
    </citation>
    <scope>IDENTIFICATION</scope>
</reference>
<evidence type="ECO:0000313" key="4">
    <source>
        <dbReference type="Ensembl" id="ENSSAUP00010045169.1"/>
    </source>
</evidence>
<dbReference type="GO" id="GO:0005634">
    <property type="term" value="C:nucleus"/>
    <property type="evidence" value="ECO:0007669"/>
    <property type="project" value="TreeGrafter"/>
</dbReference>
<dbReference type="InterPro" id="IPR006600">
    <property type="entry name" value="HTH_CenpB_DNA-bd_dom"/>
</dbReference>
<dbReference type="GeneTree" id="ENSGT00440000039028"/>
<evidence type="ECO:0000313" key="5">
    <source>
        <dbReference type="Proteomes" id="UP000472265"/>
    </source>
</evidence>
<keyword evidence="1" id="KW-0238">DNA-binding</keyword>
<dbReference type="Pfam" id="PF09607">
    <property type="entry name" value="BrkDBD"/>
    <property type="match status" value="1"/>
</dbReference>
<evidence type="ECO:0000256" key="2">
    <source>
        <dbReference type="SAM" id="MobiDB-lite"/>
    </source>
</evidence>
<dbReference type="Proteomes" id="UP000472265">
    <property type="component" value="Chromosome 19"/>
</dbReference>
<dbReference type="Ensembl" id="ENSSAUT00010047492.1">
    <property type="protein sequence ID" value="ENSSAUP00010045169.1"/>
    <property type="gene ID" value="ENSSAUG00010018878.1"/>
</dbReference>
<organism evidence="4 5">
    <name type="scientific">Sparus aurata</name>
    <name type="common">Gilthead sea bream</name>
    <dbReference type="NCBI Taxonomy" id="8175"/>
    <lineage>
        <taxon>Eukaryota</taxon>
        <taxon>Metazoa</taxon>
        <taxon>Chordata</taxon>
        <taxon>Craniata</taxon>
        <taxon>Vertebrata</taxon>
        <taxon>Euteleostomi</taxon>
        <taxon>Actinopterygii</taxon>
        <taxon>Neopterygii</taxon>
        <taxon>Teleostei</taxon>
        <taxon>Neoteleostei</taxon>
        <taxon>Acanthomorphata</taxon>
        <taxon>Eupercaria</taxon>
        <taxon>Spariformes</taxon>
        <taxon>Sparidae</taxon>
        <taxon>Sparus</taxon>
    </lineage>
</organism>
<dbReference type="OMA" id="WDAFRCH"/>
<dbReference type="InterPro" id="IPR010921">
    <property type="entry name" value="Trp_repressor/repl_initiator"/>
</dbReference>
<reference evidence="4" key="3">
    <citation type="submission" date="2025-09" db="UniProtKB">
        <authorList>
            <consortium name="Ensembl"/>
        </authorList>
    </citation>
    <scope>IDENTIFICATION</scope>
</reference>